<organism evidence="4 5">
    <name type="scientific">Niveomyces insectorum RCEF 264</name>
    <dbReference type="NCBI Taxonomy" id="1081102"/>
    <lineage>
        <taxon>Eukaryota</taxon>
        <taxon>Fungi</taxon>
        <taxon>Dikarya</taxon>
        <taxon>Ascomycota</taxon>
        <taxon>Pezizomycotina</taxon>
        <taxon>Sordariomycetes</taxon>
        <taxon>Hypocreomycetidae</taxon>
        <taxon>Hypocreales</taxon>
        <taxon>Cordycipitaceae</taxon>
        <taxon>Niveomyces</taxon>
    </lineage>
</organism>
<dbReference type="SUPFAM" id="SSF144000">
    <property type="entry name" value="Oxysterol-binding protein-like"/>
    <property type="match status" value="1"/>
</dbReference>
<name>A0A168A5G5_9HYPO</name>
<dbReference type="AlphaFoldDB" id="A0A168A5G5"/>
<dbReference type="InterPro" id="IPR018494">
    <property type="entry name" value="Oxysterol-bd_CS"/>
</dbReference>
<dbReference type="STRING" id="1081102.A0A168A5G5"/>
<dbReference type="GO" id="GO:0008142">
    <property type="term" value="F:oxysterol binding"/>
    <property type="evidence" value="ECO:0007669"/>
    <property type="project" value="TreeGrafter"/>
</dbReference>
<feature type="region of interest" description="Disordered" evidence="3">
    <location>
        <begin position="110"/>
        <end position="188"/>
    </location>
</feature>
<sequence>MDSKSLSARCRELLQFLASTKGDLANVTGPPSMLAPLSVVEVGRCWAQRPAVFAAPALEPDASRRCLLVLRMVLIALRTQMYVGGAPGTSIKKPLNAFLGELFLAEWTDERPHGAGDGSGSSNSRSSDGSGSGSDSAGSSCTSLHTNHNRHASNLSRTTTAASSSPSLSSTSSSTLSSSSSSTSCTCGSDRITTRLVAEQVSHHPPITAMHIADEAHGVRADGYARVEMTFAGAVQVRQVGHAVVRVDAYDETYLIPLPDIRVRGFLSGRLYPEITDTYHVVGSNGYAAEIAFSGQGFAWGGKRNAFKAKVYDRAPEGSGNTTTNSNSNRTVLYTVEGVWSEGWTTRDARTGAVLERYEVDAPANAPAPIVLPDVDEQDPWESRRAWHDVIDGITRGDLGQTVAEKTKIEQAQRRMRAQEAAAGTDWSPLLFRSSSSNSIDSHPDSKAALETFRQLAAGTGWQLHDDRTKGVWRVDEAKLKTLQRPFRGKLTPLG</sequence>
<gene>
    <name evidence="4" type="ORF">SPI_00466</name>
</gene>
<dbReference type="Pfam" id="PF01237">
    <property type="entry name" value="Oxysterol_BP"/>
    <property type="match status" value="1"/>
</dbReference>
<dbReference type="PANTHER" id="PTHR10972">
    <property type="entry name" value="OXYSTEROL-BINDING PROTEIN-RELATED"/>
    <property type="match status" value="1"/>
</dbReference>
<comment type="caution">
    <text evidence="4">The sequence shown here is derived from an EMBL/GenBank/DDBJ whole genome shotgun (WGS) entry which is preliminary data.</text>
</comment>
<dbReference type="InterPro" id="IPR000648">
    <property type="entry name" value="Oxysterol-bd"/>
</dbReference>
<keyword evidence="5" id="KW-1185">Reference proteome</keyword>
<dbReference type="PANTHER" id="PTHR10972:SF92">
    <property type="entry name" value="OXYSTEROL BINDING PROTEIN"/>
    <property type="match status" value="1"/>
</dbReference>
<dbReference type="EMBL" id="AZHD01000001">
    <property type="protein sequence ID" value="OAA68271.1"/>
    <property type="molecule type" value="Genomic_DNA"/>
</dbReference>
<evidence type="ECO:0000256" key="3">
    <source>
        <dbReference type="SAM" id="MobiDB-lite"/>
    </source>
</evidence>
<evidence type="ECO:0000313" key="4">
    <source>
        <dbReference type="EMBL" id="OAA68271.1"/>
    </source>
</evidence>
<feature type="compositionally biased region" description="Low complexity" evidence="3">
    <location>
        <begin position="152"/>
        <end position="184"/>
    </location>
</feature>
<dbReference type="Proteomes" id="UP000076874">
    <property type="component" value="Unassembled WGS sequence"/>
</dbReference>
<dbReference type="PROSITE" id="PS01013">
    <property type="entry name" value="OSBP"/>
    <property type="match status" value="1"/>
</dbReference>
<dbReference type="Gene3D" id="1.10.287.2720">
    <property type="match status" value="1"/>
</dbReference>
<dbReference type="GO" id="GO:0005829">
    <property type="term" value="C:cytosol"/>
    <property type="evidence" value="ECO:0007669"/>
    <property type="project" value="TreeGrafter"/>
</dbReference>
<dbReference type="Gene3D" id="3.30.70.3490">
    <property type="match status" value="1"/>
</dbReference>
<evidence type="ECO:0000256" key="1">
    <source>
        <dbReference type="ARBA" id="ARBA00008842"/>
    </source>
</evidence>
<dbReference type="GO" id="GO:0016020">
    <property type="term" value="C:membrane"/>
    <property type="evidence" value="ECO:0007669"/>
    <property type="project" value="TreeGrafter"/>
</dbReference>
<dbReference type="OrthoDB" id="14833at2759"/>
<protein>
    <submittedName>
        <fullName evidence="4">Oxysterol-binding protein</fullName>
    </submittedName>
</protein>
<dbReference type="Gene3D" id="2.40.160.120">
    <property type="match status" value="1"/>
</dbReference>
<evidence type="ECO:0000313" key="5">
    <source>
        <dbReference type="Proteomes" id="UP000076874"/>
    </source>
</evidence>
<accession>A0A168A5G5</accession>
<dbReference type="InterPro" id="IPR037239">
    <property type="entry name" value="OSBP_sf"/>
</dbReference>
<evidence type="ECO:0000256" key="2">
    <source>
        <dbReference type="RuleBase" id="RU003844"/>
    </source>
</evidence>
<reference evidence="4 5" key="1">
    <citation type="journal article" date="2016" name="Genome Biol. Evol.">
        <title>Divergent and convergent evolution of fungal pathogenicity.</title>
        <authorList>
            <person name="Shang Y."/>
            <person name="Xiao G."/>
            <person name="Zheng P."/>
            <person name="Cen K."/>
            <person name="Zhan S."/>
            <person name="Wang C."/>
        </authorList>
    </citation>
    <scope>NUCLEOTIDE SEQUENCE [LARGE SCALE GENOMIC DNA]</scope>
    <source>
        <strain evidence="4 5">RCEF 264</strain>
    </source>
</reference>
<feature type="compositionally biased region" description="Low complexity" evidence="3">
    <location>
        <begin position="120"/>
        <end position="140"/>
    </location>
</feature>
<proteinExistence type="inferred from homology"/>
<comment type="similarity">
    <text evidence="1 2">Belongs to the OSBP family.</text>
</comment>